<dbReference type="Proteomes" id="UP000001554">
    <property type="component" value="Chromosome 4"/>
</dbReference>
<accession>A0A9J7L0H3</accession>
<evidence type="ECO:0000313" key="7">
    <source>
        <dbReference type="Proteomes" id="UP000001554"/>
    </source>
</evidence>
<dbReference type="PROSITE" id="PS50948">
    <property type="entry name" value="PAN"/>
    <property type="match status" value="1"/>
</dbReference>
<evidence type="ECO:0000259" key="6">
    <source>
        <dbReference type="PROSITE" id="PS50948"/>
    </source>
</evidence>
<gene>
    <name evidence="8" type="primary">LOC118414140</name>
</gene>
<dbReference type="PANTHER" id="PTHR15031:SF4">
    <property type="entry name" value="CARTILAGE INTERMEDIATE LAYER PROTEIN 1"/>
    <property type="match status" value="1"/>
</dbReference>
<protein>
    <submittedName>
        <fullName evidence="8">Mucin-2-like</fullName>
    </submittedName>
</protein>
<feature type="signal peptide" evidence="5">
    <location>
        <begin position="1"/>
        <end position="34"/>
    </location>
</feature>
<reference evidence="8" key="2">
    <citation type="submission" date="2025-08" db="UniProtKB">
        <authorList>
            <consortium name="RefSeq"/>
        </authorList>
    </citation>
    <scope>IDENTIFICATION</scope>
    <source>
        <strain evidence="8">S238N-H82</strain>
        <tissue evidence="8">Testes</tissue>
    </source>
</reference>
<dbReference type="InterPro" id="IPR039675">
    <property type="entry name" value="CILP1/CILP2"/>
</dbReference>
<feature type="domain" description="Apple" evidence="6">
    <location>
        <begin position="40"/>
        <end position="115"/>
    </location>
</feature>
<evidence type="ECO:0000256" key="4">
    <source>
        <dbReference type="ARBA" id="ARBA00023180"/>
    </source>
</evidence>
<comment type="subcellular location">
    <subcellularLocation>
        <location evidence="1">Secreted</location>
    </subcellularLocation>
</comment>
<keyword evidence="4" id="KW-0325">Glycoprotein</keyword>
<keyword evidence="7" id="KW-1185">Reference proteome</keyword>
<dbReference type="KEGG" id="bfo:118414140"/>
<keyword evidence="2" id="KW-0964">Secreted</keyword>
<name>A0A9J7L0H3_BRAFL</name>
<reference evidence="7" key="1">
    <citation type="journal article" date="2020" name="Nat. Ecol. Evol.">
        <title>Deeply conserved synteny resolves early events in vertebrate evolution.</title>
        <authorList>
            <person name="Simakov O."/>
            <person name="Marletaz F."/>
            <person name="Yue J.X."/>
            <person name="O'Connell B."/>
            <person name="Jenkins J."/>
            <person name="Brandt A."/>
            <person name="Calef R."/>
            <person name="Tung C.H."/>
            <person name="Huang T.K."/>
            <person name="Schmutz J."/>
            <person name="Satoh N."/>
            <person name="Yu J.K."/>
            <person name="Putnam N.H."/>
            <person name="Green R.E."/>
            <person name="Rokhsar D.S."/>
        </authorList>
    </citation>
    <scope>NUCLEOTIDE SEQUENCE [LARGE SCALE GENOMIC DNA]</scope>
    <source>
        <strain evidence="7">S238N-H82</strain>
    </source>
</reference>
<dbReference type="InterPro" id="IPR003609">
    <property type="entry name" value="Pan_app"/>
</dbReference>
<evidence type="ECO:0000256" key="1">
    <source>
        <dbReference type="ARBA" id="ARBA00004613"/>
    </source>
</evidence>
<evidence type="ECO:0000256" key="3">
    <source>
        <dbReference type="ARBA" id="ARBA00022729"/>
    </source>
</evidence>
<dbReference type="Pfam" id="PF00024">
    <property type="entry name" value="PAN_1"/>
    <property type="match status" value="1"/>
</dbReference>
<keyword evidence="3 5" id="KW-0732">Signal</keyword>
<organism evidence="7 8">
    <name type="scientific">Branchiostoma floridae</name>
    <name type="common">Florida lancelet</name>
    <name type="synonym">Amphioxus</name>
    <dbReference type="NCBI Taxonomy" id="7739"/>
    <lineage>
        <taxon>Eukaryota</taxon>
        <taxon>Metazoa</taxon>
        <taxon>Chordata</taxon>
        <taxon>Cephalochordata</taxon>
        <taxon>Leptocardii</taxon>
        <taxon>Amphioxiformes</taxon>
        <taxon>Branchiostomatidae</taxon>
        <taxon>Branchiostoma</taxon>
    </lineage>
</organism>
<feature type="chain" id="PRO_5039906438" evidence="5">
    <location>
        <begin position="35"/>
        <end position="219"/>
    </location>
</feature>
<dbReference type="InterPro" id="IPR025155">
    <property type="entry name" value="WxxW_domain"/>
</dbReference>
<dbReference type="GeneID" id="118414140"/>
<proteinExistence type="predicted"/>
<evidence type="ECO:0000256" key="2">
    <source>
        <dbReference type="ARBA" id="ARBA00022525"/>
    </source>
</evidence>
<dbReference type="Pfam" id="PF13330">
    <property type="entry name" value="Mucin2_WxxW"/>
    <property type="match status" value="1"/>
</dbReference>
<dbReference type="GO" id="GO:0005576">
    <property type="term" value="C:extracellular region"/>
    <property type="evidence" value="ECO:0007669"/>
    <property type="project" value="UniProtKB-SubCell"/>
</dbReference>
<dbReference type="AlphaFoldDB" id="A0A9J7L0H3"/>
<evidence type="ECO:0000256" key="5">
    <source>
        <dbReference type="SAM" id="SignalP"/>
    </source>
</evidence>
<dbReference type="OrthoDB" id="10018712at2759"/>
<dbReference type="RefSeq" id="XP_035673858.1">
    <property type="nucleotide sequence ID" value="XM_035817965.1"/>
</dbReference>
<dbReference type="PANTHER" id="PTHR15031">
    <property type="entry name" value="CARTILAGE INTERMEDIATE LAYER PROTEIN CLIP"/>
    <property type="match status" value="1"/>
</dbReference>
<evidence type="ECO:0000313" key="8">
    <source>
        <dbReference type="RefSeq" id="XP_035673858.1"/>
    </source>
</evidence>
<sequence length="219" mass="24237">MGITRKTGRRHRKTTMWRGALLFNVLMFVHVSSTGETDTCGLSAFTHVPQRDCSGSDITRHAGVSLQFCAEACCGDPSCLSFQYNTVSTCYLKSKLCSAGEKTHSSMGNMYDRTVSECTYWTPWFNRDDPSGSQDNESLSNLRRNYPGEICSDPSAIQARVSGTHVDASETGQRFQSYDTTAGFVCRNSGQSNGSCLDYEVRFCCEPALPPLISSFYRI</sequence>